<dbReference type="GO" id="GO:0071897">
    <property type="term" value="P:DNA biosynthetic process"/>
    <property type="evidence" value="ECO:0007669"/>
    <property type="project" value="UniProtKB-ARBA"/>
</dbReference>
<name>V5GZH4_ANOGL</name>
<protein>
    <submittedName>
        <fullName evidence="3">Copia protein</fullName>
    </submittedName>
</protein>
<evidence type="ECO:0000256" key="1">
    <source>
        <dbReference type="SAM" id="MobiDB-lite"/>
    </source>
</evidence>
<feature type="compositionally biased region" description="Basic and acidic residues" evidence="1">
    <location>
        <begin position="18"/>
        <end position="34"/>
    </location>
</feature>
<proteinExistence type="predicted"/>
<sequence length="305" mass="35206">KMLPKILPIENESDETEQENKEQPLENNHGKDKEMEGEENMLEIQSRKSSRKTRASRYLQHYDLDDNEMDFFAALSTGDLFAEVPQSYSGAVEQDYGWKSAISEELSALEENETWKLVLPPRSAEILDSKWVFSEKLVEGKSKKKARLVARGFKQSVLSEEVYAPVARMTSIRVLLSLYVELDLQVCQLDVKSAFLNGTLKDPVYMYPPEGLDIKNQNLVCKLQKALYGLRQSPKCWKSLLNQSLIELGFQRSKKDPCLYFTEITYLLIHVDDIILFSRSLEDLNFIKDSLSKKFKMTHFQNNNL</sequence>
<accession>V5GZH4</accession>
<dbReference type="InterPro" id="IPR013103">
    <property type="entry name" value="RVT_2"/>
</dbReference>
<dbReference type="Pfam" id="PF07727">
    <property type="entry name" value="RVT_2"/>
    <property type="match status" value="1"/>
</dbReference>
<feature type="region of interest" description="Disordered" evidence="1">
    <location>
        <begin position="1"/>
        <end position="49"/>
    </location>
</feature>
<feature type="non-terminal residue" evidence="3">
    <location>
        <position position="1"/>
    </location>
</feature>
<dbReference type="InterPro" id="IPR043502">
    <property type="entry name" value="DNA/RNA_pol_sf"/>
</dbReference>
<feature type="non-terminal residue" evidence="3">
    <location>
        <position position="305"/>
    </location>
</feature>
<evidence type="ECO:0000313" key="3">
    <source>
        <dbReference type="EMBL" id="JAB65898.1"/>
    </source>
</evidence>
<dbReference type="EMBL" id="GALX01002568">
    <property type="protein sequence ID" value="JAB65898.1"/>
    <property type="molecule type" value="Transcribed_RNA"/>
</dbReference>
<dbReference type="AlphaFoldDB" id="V5GZH4"/>
<reference evidence="3" key="1">
    <citation type="submission" date="2013-07" db="EMBL/GenBank/DDBJ databases">
        <title>Midgut Transcriptome Profiling of Anoplphora glabripennis, a Lignocellulose Degrading, Wood-Boring Cerambycid.</title>
        <authorList>
            <person name="Scully E.D."/>
            <person name="Hoover K."/>
            <person name="Carlson J.E."/>
            <person name="Tien M."/>
            <person name="Geib S.M."/>
        </authorList>
    </citation>
    <scope>NUCLEOTIDE SEQUENCE</scope>
</reference>
<organism evidence="3">
    <name type="scientific">Anoplophora glabripennis</name>
    <name type="common">Asian longhorn beetle</name>
    <name type="synonym">Anoplophora nobilis</name>
    <dbReference type="NCBI Taxonomy" id="217634"/>
    <lineage>
        <taxon>Eukaryota</taxon>
        <taxon>Metazoa</taxon>
        <taxon>Ecdysozoa</taxon>
        <taxon>Arthropoda</taxon>
        <taxon>Hexapoda</taxon>
        <taxon>Insecta</taxon>
        <taxon>Pterygota</taxon>
        <taxon>Neoptera</taxon>
        <taxon>Endopterygota</taxon>
        <taxon>Coleoptera</taxon>
        <taxon>Polyphaga</taxon>
        <taxon>Cucujiformia</taxon>
        <taxon>Chrysomeloidea</taxon>
        <taxon>Cerambycidae</taxon>
        <taxon>Lamiinae</taxon>
        <taxon>Lamiini</taxon>
        <taxon>Anoplophora</taxon>
    </lineage>
</organism>
<dbReference type="SUPFAM" id="SSF56672">
    <property type="entry name" value="DNA/RNA polymerases"/>
    <property type="match status" value="1"/>
</dbReference>
<gene>
    <name evidence="3" type="primary">COPIA</name>
</gene>
<feature type="domain" description="Reverse transcriptase Ty1/copia-type" evidence="2">
    <location>
        <begin position="112"/>
        <end position="301"/>
    </location>
</feature>
<evidence type="ECO:0000259" key="2">
    <source>
        <dbReference type="Pfam" id="PF07727"/>
    </source>
</evidence>